<organism evidence="1">
    <name type="scientific">Iconisemion striatum</name>
    <dbReference type="NCBI Taxonomy" id="60296"/>
    <lineage>
        <taxon>Eukaryota</taxon>
        <taxon>Metazoa</taxon>
        <taxon>Chordata</taxon>
        <taxon>Craniata</taxon>
        <taxon>Vertebrata</taxon>
        <taxon>Euteleostomi</taxon>
        <taxon>Actinopterygii</taxon>
        <taxon>Neopterygii</taxon>
        <taxon>Teleostei</taxon>
        <taxon>Neoteleostei</taxon>
        <taxon>Acanthomorphata</taxon>
        <taxon>Ovalentaria</taxon>
        <taxon>Atherinomorphae</taxon>
        <taxon>Cyprinodontiformes</taxon>
        <taxon>Nothobranchiidae</taxon>
        <taxon>Iconisemion</taxon>
    </lineage>
</organism>
<proteinExistence type="predicted"/>
<reference evidence="1" key="1">
    <citation type="submission" date="2016-05" db="EMBL/GenBank/DDBJ databases">
        <authorList>
            <person name="Lavstsen T."/>
            <person name="Jespersen J.S."/>
        </authorList>
    </citation>
    <scope>NUCLEOTIDE SEQUENCE</scope>
    <source>
        <tissue evidence="1">Brain</tissue>
    </source>
</reference>
<dbReference type="EMBL" id="HADX01005477">
    <property type="protein sequence ID" value="SBP27709.1"/>
    <property type="molecule type" value="Transcribed_RNA"/>
</dbReference>
<reference evidence="1" key="2">
    <citation type="submission" date="2016-06" db="EMBL/GenBank/DDBJ databases">
        <title>The genome of a short-lived fish provides insights into sex chromosome evolution and the genetic control of aging.</title>
        <authorList>
            <person name="Reichwald K."/>
            <person name="Felder M."/>
            <person name="Petzold A."/>
            <person name="Koch P."/>
            <person name="Groth M."/>
            <person name="Platzer M."/>
        </authorList>
    </citation>
    <scope>NUCLEOTIDE SEQUENCE</scope>
    <source>
        <tissue evidence="1">Brain</tissue>
    </source>
</reference>
<sequence length="81" mass="8729">GAVYQGLSGGESPRDVLLTQKTHSAHKYKPNAFRRKVLWSDETKIQISVHEDMLGKSSDEAFRSSAMEVVTSCCGTGAQGG</sequence>
<feature type="non-terminal residue" evidence="1">
    <location>
        <position position="1"/>
    </location>
</feature>
<protein>
    <submittedName>
        <fullName evidence="1">Uncharacterized protein</fullName>
    </submittedName>
</protein>
<dbReference type="AlphaFoldDB" id="A0A1A7YC43"/>
<gene>
    <name evidence="1" type="primary">Nfu_g_1_025705</name>
</gene>
<name>A0A1A7YC43_9TELE</name>
<evidence type="ECO:0000313" key="1">
    <source>
        <dbReference type="EMBL" id="SBP27709.1"/>
    </source>
</evidence>
<feature type="non-terminal residue" evidence="1">
    <location>
        <position position="81"/>
    </location>
</feature>
<accession>A0A1A7YC43</accession>